<keyword evidence="4" id="KW-0663">Pyridoxal phosphate</keyword>
<dbReference type="GO" id="GO:0006567">
    <property type="term" value="P:L-threonine catabolic process"/>
    <property type="evidence" value="ECO:0007669"/>
    <property type="project" value="InterPro"/>
</dbReference>
<comment type="cofactor">
    <cofactor evidence="1">
        <name>pyridoxal 5'-phosphate</name>
        <dbReference type="ChEBI" id="CHEBI:597326"/>
    </cofactor>
</comment>
<keyword evidence="5" id="KW-0456">Lyase</keyword>
<dbReference type="Gene3D" id="3.40.50.1100">
    <property type="match status" value="2"/>
</dbReference>
<dbReference type="EMBL" id="CAEZTB010000050">
    <property type="protein sequence ID" value="CAB4554649.1"/>
    <property type="molecule type" value="Genomic_DNA"/>
</dbReference>
<dbReference type="PANTHER" id="PTHR48078:SF6">
    <property type="entry name" value="L-THREONINE DEHYDRATASE CATABOLIC TDCB"/>
    <property type="match status" value="1"/>
</dbReference>
<accession>A0A6J6CW58</accession>
<evidence type="ECO:0000313" key="7">
    <source>
        <dbReference type="EMBL" id="CAB4554649.1"/>
    </source>
</evidence>
<dbReference type="GO" id="GO:0003941">
    <property type="term" value="F:L-serine ammonia-lyase activity"/>
    <property type="evidence" value="ECO:0007669"/>
    <property type="project" value="TreeGrafter"/>
</dbReference>
<evidence type="ECO:0000256" key="4">
    <source>
        <dbReference type="ARBA" id="ARBA00022898"/>
    </source>
</evidence>
<name>A0A6J6CW58_9ZZZZ</name>
<dbReference type="CDD" id="cd01562">
    <property type="entry name" value="Thr-dehyd"/>
    <property type="match status" value="1"/>
</dbReference>
<dbReference type="PROSITE" id="PS51671">
    <property type="entry name" value="ACT"/>
    <property type="match status" value="1"/>
</dbReference>
<evidence type="ECO:0000259" key="6">
    <source>
        <dbReference type="PROSITE" id="PS51671"/>
    </source>
</evidence>
<dbReference type="GO" id="GO:0006565">
    <property type="term" value="P:L-serine catabolic process"/>
    <property type="evidence" value="ECO:0007669"/>
    <property type="project" value="TreeGrafter"/>
</dbReference>
<dbReference type="InterPro" id="IPR001926">
    <property type="entry name" value="TrpB-like_PALP"/>
</dbReference>
<dbReference type="InterPro" id="IPR050147">
    <property type="entry name" value="Ser/Thr_Dehydratase"/>
</dbReference>
<evidence type="ECO:0000256" key="2">
    <source>
        <dbReference type="ARBA" id="ARBA00010869"/>
    </source>
</evidence>
<dbReference type="EC" id="4.3.1.19" evidence="3"/>
<dbReference type="PANTHER" id="PTHR48078">
    <property type="entry name" value="THREONINE DEHYDRATASE, MITOCHONDRIAL-RELATED"/>
    <property type="match status" value="1"/>
</dbReference>
<dbReference type="GO" id="GO:0004794">
    <property type="term" value="F:threonine deaminase activity"/>
    <property type="evidence" value="ECO:0007669"/>
    <property type="project" value="UniProtKB-EC"/>
</dbReference>
<evidence type="ECO:0000256" key="1">
    <source>
        <dbReference type="ARBA" id="ARBA00001933"/>
    </source>
</evidence>
<dbReference type="AlphaFoldDB" id="A0A6J6CW58"/>
<protein>
    <recommendedName>
        <fullName evidence="3">threonine ammonia-lyase</fullName>
        <ecNumber evidence="3">4.3.1.19</ecNumber>
    </recommendedName>
</protein>
<dbReference type="NCBIfam" id="TIGR01127">
    <property type="entry name" value="ilvA_1Cterm"/>
    <property type="match status" value="1"/>
</dbReference>
<reference evidence="7" key="1">
    <citation type="submission" date="2020-05" db="EMBL/GenBank/DDBJ databases">
        <authorList>
            <person name="Chiriac C."/>
            <person name="Salcher M."/>
            <person name="Ghai R."/>
            <person name="Kavagutti S V."/>
        </authorList>
    </citation>
    <scope>NUCLEOTIDE SEQUENCE</scope>
</reference>
<dbReference type="CDD" id="cd04886">
    <property type="entry name" value="ACT_ThrD-II-like"/>
    <property type="match status" value="1"/>
</dbReference>
<comment type="similarity">
    <text evidence="2">Belongs to the serine/threonine dehydratase family.</text>
</comment>
<dbReference type="Pfam" id="PF00291">
    <property type="entry name" value="PALP"/>
    <property type="match status" value="1"/>
</dbReference>
<feature type="domain" description="ACT" evidence="6">
    <location>
        <begin position="338"/>
        <end position="417"/>
    </location>
</feature>
<organism evidence="7">
    <name type="scientific">freshwater metagenome</name>
    <dbReference type="NCBI Taxonomy" id="449393"/>
    <lineage>
        <taxon>unclassified sequences</taxon>
        <taxon>metagenomes</taxon>
        <taxon>ecological metagenomes</taxon>
    </lineage>
</organism>
<evidence type="ECO:0000256" key="5">
    <source>
        <dbReference type="ARBA" id="ARBA00023239"/>
    </source>
</evidence>
<dbReference type="GO" id="GO:0009097">
    <property type="term" value="P:isoleucine biosynthetic process"/>
    <property type="evidence" value="ECO:0007669"/>
    <property type="project" value="TreeGrafter"/>
</dbReference>
<dbReference type="InterPro" id="IPR036052">
    <property type="entry name" value="TrpB-like_PALP_sf"/>
</dbReference>
<gene>
    <name evidence="7" type="ORF">UFOPK1581_00399</name>
</gene>
<dbReference type="FunFam" id="3.40.50.1100:FF:000007">
    <property type="entry name" value="L-threonine dehydratase catabolic TdcB"/>
    <property type="match status" value="1"/>
</dbReference>
<dbReference type="InterPro" id="IPR002912">
    <property type="entry name" value="ACT_dom"/>
</dbReference>
<dbReference type="SUPFAM" id="SSF53686">
    <property type="entry name" value="Tryptophan synthase beta subunit-like PLP-dependent enzymes"/>
    <property type="match status" value="1"/>
</dbReference>
<proteinExistence type="inferred from homology"/>
<dbReference type="InterPro" id="IPR005789">
    <property type="entry name" value="Thr_deHydtase_catblc"/>
</dbReference>
<evidence type="ECO:0000256" key="3">
    <source>
        <dbReference type="ARBA" id="ARBA00012096"/>
    </source>
</evidence>
<sequence length="417" mass="43864">MTTQSPVVVPTLSDFQTALANVRQVAIETPTLHSNFLSELVGQQVYLKCENLQRTGAYKVRGAFNRMSHLSAAEKKQGVIAASAGNHSQGVALAAKKLGIKATVYMPIGASLPKVEATRNYGARVVQQGATFAECLKAAQEEAKNTGAIFIPPFDHIDVVLGQGTVGLEILQQHPDVSTIVVAIGGGGLAAGVAVAAKLAAAAQGRKIKVIGVQSEHSAAYPASLRAGKVTEIQTTPTIADGIAVAKPGRVPFELIKKYVDKVVTVSENDIAKAILVLLERAKQVVEPAGAVAVAALMSGKAKAKGKTVAILSGGNMDPLLLQRVIRHGLSTSDRYTNFSVMLPDRPGQLALTAEVIAGAHANVIEVLHTRHGNGLQISEVELNLSVETSGHEHRMEVVKALEKAGLRPKLQPSRED</sequence>
<dbReference type="InterPro" id="IPR044561">
    <property type="entry name" value="ACT_ThrD-II-like"/>
</dbReference>